<evidence type="ECO:0000313" key="3">
    <source>
        <dbReference type="Proteomes" id="UP000015347"/>
    </source>
</evidence>
<reference evidence="3" key="1">
    <citation type="journal article" date="2014" name="Stand. Genomic Sci.">
        <title>Genome sequence of the exopolysaccharide-producing Salipiger mucosus type strain (DSM 16094(T)), a moderately halophilic member of the Roseobacter clade.</title>
        <authorList>
            <person name="Riedel T."/>
            <person name="Spring S."/>
            <person name="Fiebig A."/>
            <person name="Petersen J."/>
            <person name="Kyrpides N.C."/>
            <person name="Goker M."/>
            <person name="Klenk H.P."/>
        </authorList>
    </citation>
    <scope>NUCLEOTIDE SEQUENCE [LARGE SCALE GENOMIC DNA]</scope>
    <source>
        <strain evidence="3">DSM 16094</strain>
    </source>
</reference>
<sequence>MLHTHSLSWQDGPAPVFRRRLPSPSRSFNLGARSGEINRRRAGRWTMTKPGGGGKRPDRGPDHGRARRCPDGPSDKACGAVTCAHQGHSTGACASALPATPCRLCATAPARTGAPPRSPQGPSKGTRRSRHRHRGAPRRSAHATTRRQADFLS</sequence>
<organism evidence="2 3">
    <name type="scientific">Salipiger mucosus DSM 16094</name>
    <dbReference type="NCBI Taxonomy" id="1123237"/>
    <lineage>
        <taxon>Bacteria</taxon>
        <taxon>Pseudomonadati</taxon>
        <taxon>Pseudomonadota</taxon>
        <taxon>Alphaproteobacteria</taxon>
        <taxon>Rhodobacterales</taxon>
        <taxon>Roseobacteraceae</taxon>
        <taxon>Salipiger</taxon>
    </lineage>
</organism>
<proteinExistence type="predicted"/>
<accession>S9RR23</accession>
<feature type="compositionally biased region" description="Basic and acidic residues" evidence="1">
    <location>
        <begin position="55"/>
        <end position="74"/>
    </location>
</feature>
<dbReference type="EMBL" id="APVH01000032">
    <property type="protein sequence ID" value="EPX80490.1"/>
    <property type="molecule type" value="Genomic_DNA"/>
</dbReference>
<name>S9RR23_9RHOB</name>
<gene>
    <name evidence="2" type="ORF">Salmuc_03806</name>
</gene>
<keyword evidence="3" id="KW-1185">Reference proteome</keyword>
<feature type="compositionally biased region" description="Basic residues" evidence="1">
    <location>
        <begin position="125"/>
        <end position="145"/>
    </location>
</feature>
<comment type="caution">
    <text evidence="2">The sequence shown here is derived from an EMBL/GenBank/DDBJ whole genome shotgun (WGS) entry which is preliminary data.</text>
</comment>
<evidence type="ECO:0000256" key="1">
    <source>
        <dbReference type="SAM" id="MobiDB-lite"/>
    </source>
</evidence>
<feature type="region of interest" description="Disordered" evidence="1">
    <location>
        <begin position="1"/>
        <end position="76"/>
    </location>
</feature>
<feature type="region of interest" description="Disordered" evidence="1">
    <location>
        <begin position="107"/>
        <end position="153"/>
    </location>
</feature>
<dbReference type="AlphaFoldDB" id="S9RR23"/>
<evidence type="ECO:0000313" key="2">
    <source>
        <dbReference type="EMBL" id="EPX80490.1"/>
    </source>
</evidence>
<dbReference type="Proteomes" id="UP000015347">
    <property type="component" value="Unassembled WGS sequence"/>
</dbReference>
<protein>
    <submittedName>
        <fullName evidence="2">Uncharacterized protein</fullName>
    </submittedName>
</protein>
<dbReference type="HOGENOM" id="CLU_1711989_0_0_5"/>